<dbReference type="InterPro" id="IPR050187">
    <property type="entry name" value="Lipid_Phosphate_FormReg"/>
</dbReference>
<feature type="domain" description="DAGKc" evidence="3">
    <location>
        <begin position="1"/>
        <end position="143"/>
    </location>
</feature>
<dbReference type="PANTHER" id="PTHR12358">
    <property type="entry name" value="SPHINGOSINE KINASE"/>
    <property type="match status" value="1"/>
</dbReference>
<dbReference type="PROSITE" id="PS50146">
    <property type="entry name" value="DAGK"/>
    <property type="match status" value="1"/>
</dbReference>
<dbReference type="GO" id="GO:0016301">
    <property type="term" value="F:kinase activity"/>
    <property type="evidence" value="ECO:0007669"/>
    <property type="project" value="InterPro"/>
</dbReference>
<dbReference type="Proteomes" id="UP000185491">
    <property type="component" value="Chromosome"/>
</dbReference>
<evidence type="ECO:0000256" key="1">
    <source>
        <dbReference type="ARBA" id="ARBA00001946"/>
    </source>
</evidence>
<dbReference type="PANTHER" id="PTHR12358:SF106">
    <property type="entry name" value="LIPID KINASE YEGS"/>
    <property type="match status" value="1"/>
</dbReference>
<dbReference type="SMART" id="SM00046">
    <property type="entry name" value="DAGKc"/>
    <property type="match status" value="1"/>
</dbReference>
<keyword evidence="5" id="KW-1185">Reference proteome</keyword>
<reference evidence="4 5" key="1">
    <citation type="submission" date="2014-08" db="EMBL/GenBank/DDBJ databases">
        <title>Complete genome sequence of Corynebacterium phocae M408/89/1(T)(=DSM 44612(T)), isolated from the common seal (Phoca vitulina).</title>
        <authorList>
            <person name="Ruckert C."/>
            <person name="Albersmeier A."/>
            <person name="Winkler A."/>
            <person name="Kalinowski J."/>
        </authorList>
    </citation>
    <scope>NUCLEOTIDE SEQUENCE [LARGE SCALE GENOMIC DNA]</scope>
    <source>
        <strain evidence="4 5">M408/89/1</strain>
    </source>
</reference>
<dbReference type="Gene3D" id="2.60.200.40">
    <property type="match status" value="1"/>
</dbReference>
<organism evidence="4 5">
    <name type="scientific">Corynebacterium phocae</name>
    <dbReference type="NCBI Taxonomy" id="161895"/>
    <lineage>
        <taxon>Bacteria</taxon>
        <taxon>Bacillati</taxon>
        <taxon>Actinomycetota</taxon>
        <taxon>Actinomycetes</taxon>
        <taxon>Mycobacteriales</taxon>
        <taxon>Corynebacteriaceae</taxon>
        <taxon>Corynebacterium</taxon>
    </lineage>
</organism>
<dbReference type="GO" id="GO:0005886">
    <property type="term" value="C:plasma membrane"/>
    <property type="evidence" value="ECO:0007669"/>
    <property type="project" value="TreeGrafter"/>
</dbReference>
<evidence type="ECO:0000259" key="3">
    <source>
        <dbReference type="PROSITE" id="PS50146"/>
    </source>
</evidence>
<dbReference type="InterPro" id="IPR017438">
    <property type="entry name" value="ATP-NAD_kinase_N"/>
</dbReference>
<proteinExistence type="inferred from homology"/>
<comment type="similarity">
    <text evidence="2">Belongs to the diacylglycerol/lipid kinase family.</text>
</comment>
<dbReference type="EMBL" id="CP009249">
    <property type="protein sequence ID" value="APT93614.1"/>
    <property type="molecule type" value="Genomic_DNA"/>
</dbReference>
<gene>
    <name evidence="4" type="ORF">CPHO_02490</name>
</gene>
<evidence type="ECO:0000256" key="2">
    <source>
        <dbReference type="ARBA" id="ARBA00005983"/>
    </source>
</evidence>
<name>A0A1L7D649_9CORY</name>
<protein>
    <recommendedName>
        <fullName evidence="3">DAGKc domain-containing protein</fullName>
    </recommendedName>
</protein>
<evidence type="ECO:0000313" key="4">
    <source>
        <dbReference type="EMBL" id="APT93614.1"/>
    </source>
</evidence>
<comment type="cofactor">
    <cofactor evidence="1">
        <name>Mg(2+)</name>
        <dbReference type="ChEBI" id="CHEBI:18420"/>
    </cofactor>
</comment>
<dbReference type="InterPro" id="IPR001206">
    <property type="entry name" value="Diacylglycerol_kinase_cat_dom"/>
</dbReference>
<evidence type="ECO:0000313" key="5">
    <source>
        <dbReference type="Proteomes" id="UP000185491"/>
    </source>
</evidence>
<dbReference type="Pfam" id="PF00781">
    <property type="entry name" value="DAGK_cat"/>
    <property type="match status" value="1"/>
</dbReference>
<dbReference type="InterPro" id="IPR016064">
    <property type="entry name" value="NAD/diacylglycerol_kinase_sf"/>
</dbReference>
<dbReference type="Gene3D" id="3.40.50.10330">
    <property type="entry name" value="Probable inorganic polyphosphate/atp-NAD kinase, domain 1"/>
    <property type="match status" value="1"/>
</dbReference>
<dbReference type="AlphaFoldDB" id="A0A1L7D649"/>
<sequence>MRVMLITNPNSTSQDSSVMRHVFPALDAVEGAEYFVRLTQYPGHAEEIVQDLTREDYDVVVAVGGDGTVSEVINGLLGSPDDPRDPQEVPALGVVPTGSANVFARALGFSGFPEDAAVELAQTLRDNSRRTIRLGVWETPSDGEQRWFGVNAGFGIDADVLAAVDKQRAKGHAATPARYLWITVKTWRDALRNPKRIKVQATNGKKEISLSGMPLIFASNTNPWTFLGPVPVVTNPGNSFDKGLGLFGLKSLQGWSGLAGLFHLFGAHMFSSDEVVTMDDVQELEMQVPDEARFQADGEVVGKCDLVKLSSVAGAIEVLAPQ</sequence>
<dbReference type="SUPFAM" id="SSF111331">
    <property type="entry name" value="NAD kinase/diacylglycerol kinase-like"/>
    <property type="match status" value="1"/>
</dbReference>
<dbReference type="KEGG" id="cpho:CPHO_02490"/>
<dbReference type="OrthoDB" id="142078at2"/>
<accession>A0A1L7D649</accession>